<dbReference type="PANTHER" id="PTHR33173">
    <property type="match status" value="1"/>
</dbReference>
<dbReference type="AlphaFoldDB" id="A0A8J2S541"/>
<name>A0A8J2S541_9CRUS</name>
<dbReference type="OrthoDB" id="6398456at2759"/>
<sequence length="154" mass="17524">MYDVSVNEGEVNAKLLLQVLKQHNLPFRVSLAEDATSIVGVREYDNNSNRFFGFSLPLCSNDLPDYSRSIVCNKEDIVKMFSNYERASSVMAIMAQPLDINAQPVRICYFATNNKFTSSDVQNRITFITSELNYNGIRKKNIEYYGEQAVGIEK</sequence>
<accession>A0A8J2S541</accession>
<dbReference type="Proteomes" id="UP000789390">
    <property type="component" value="Unassembled WGS sequence"/>
</dbReference>
<comment type="caution">
    <text evidence="1">The sequence shown here is derived from an EMBL/GenBank/DDBJ whole genome shotgun (WGS) entry which is preliminary data.</text>
</comment>
<protein>
    <submittedName>
        <fullName evidence="1">Uncharacterized protein</fullName>
    </submittedName>
</protein>
<reference evidence="1" key="1">
    <citation type="submission" date="2021-11" db="EMBL/GenBank/DDBJ databases">
        <authorList>
            <person name="Schell T."/>
        </authorList>
    </citation>
    <scope>NUCLEOTIDE SEQUENCE</scope>
    <source>
        <strain evidence="1">M5</strain>
    </source>
</reference>
<dbReference type="EMBL" id="CAKKLH010000293">
    <property type="protein sequence ID" value="CAH0109640.1"/>
    <property type="molecule type" value="Genomic_DNA"/>
</dbReference>
<gene>
    <name evidence="1" type="ORF">DGAL_LOCUS13123</name>
</gene>
<keyword evidence="2" id="KW-1185">Reference proteome</keyword>
<proteinExistence type="predicted"/>
<evidence type="ECO:0000313" key="2">
    <source>
        <dbReference type="Proteomes" id="UP000789390"/>
    </source>
</evidence>
<dbReference type="PANTHER" id="PTHR33173:SF2">
    <property type="entry name" value="MYND-TYPE DOMAIN-CONTAINING PROTEIN"/>
    <property type="match status" value="1"/>
</dbReference>
<evidence type="ECO:0000313" key="1">
    <source>
        <dbReference type="EMBL" id="CAH0109640.1"/>
    </source>
</evidence>
<organism evidence="1 2">
    <name type="scientific">Daphnia galeata</name>
    <dbReference type="NCBI Taxonomy" id="27404"/>
    <lineage>
        <taxon>Eukaryota</taxon>
        <taxon>Metazoa</taxon>
        <taxon>Ecdysozoa</taxon>
        <taxon>Arthropoda</taxon>
        <taxon>Crustacea</taxon>
        <taxon>Branchiopoda</taxon>
        <taxon>Diplostraca</taxon>
        <taxon>Cladocera</taxon>
        <taxon>Anomopoda</taxon>
        <taxon>Daphniidae</taxon>
        <taxon>Daphnia</taxon>
    </lineage>
</organism>